<comment type="similarity">
    <text evidence="1 4">Belongs to the D-isomer specific 2-hydroxyacid dehydrogenase family.</text>
</comment>
<evidence type="ECO:0000313" key="7">
    <source>
        <dbReference type="EMBL" id="SAK73440.1"/>
    </source>
</evidence>
<dbReference type="GO" id="GO:0051287">
    <property type="term" value="F:NAD binding"/>
    <property type="evidence" value="ECO:0007669"/>
    <property type="project" value="InterPro"/>
</dbReference>
<dbReference type="InterPro" id="IPR036291">
    <property type="entry name" value="NAD(P)-bd_dom_sf"/>
</dbReference>
<dbReference type="InterPro" id="IPR050857">
    <property type="entry name" value="D-2-hydroxyacid_DH"/>
</dbReference>
<dbReference type="Pfam" id="PF00389">
    <property type="entry name" value="2-Hacid_dh"/>
    <property type="match status" value="1"/>
</dbReference>
<keyword evidence="3" id="KW-0520">NAD</keyword>
<dbReference type="SUPFAM" id="SSF51735">
    <property type="entry name" value="NAD(P)-binding Rossmann-fold domains"/>
    <property type="match status" value="1"/>
</dbReference>
<sequence length="315" mass="32681">MQTTSQKPVVLVTAADLAPQALEMLPGFDVVFAGKQPSEDDLVALSARHDPVAIIVRYGKINARIMDAGRNLQVISKHGSGIDVIDQAAAAERGIAVRAAVGANAAAVAEHAWALILACANSVPQLDARMRAGHWDKSTHKSVELDGRTLGLVGLGAIGRRVAAVGVAFGMTVLAHDPYAKEAPQGVTLVSLDELYAASDIVSLHCPLTPENRGMLDAQAFARFKRGAILVNTARGGLIDEAALAGALASGQLHSAGLDSFDVEPMTTPHPFQNIPNAILSPHIGGVSDAAYVNMGRGAAANVLAVLEEHARNAA</sequence>
<name>A0A158BTX3_9BURK</name>
<dbReference type="EMBL" id="FCOA02000014">
    <property type="protein sequence ID" value="SAK73440.1"/>
    <property type="molecule type" value="Genomic_DNA"/>
</dbReference>
<feature type="domain" description="D-isomer specific 2-hydroxyacid dehydrogenase catalytic" evidence="5">
    <location>
        <begin position="17"/>
        <end position="310"/>
    </location>
</feature>
<dbReference type="PANTHER" id="PTHR42789:SF1">
    <property type="entry name" value="D-ISOMER SPECIFIC 2-HYDROXYACID DEHYDROGENASE FAMILY PROTEIN (AFU_ORTHOLOGUE AFUA_6G10090)"/>
    <property type="match status" value="1"/>
</dbReference>
<dbReference type="InterPro" id="IPR006140">
    <property type="entry name" value="D-isomer_DH_NAD-bd"/>
</dbReference>
<dbReference type="PROSITE" id="PS00670">
    <property type="entry name" value="D_2_HYDROXYACID_DH_2"/>
    <property type="match status" value="1"/>
</dbReference>
<dbReference type="GO" id="GO:0016616">
    <property type="term" value="F:oxidoreductase activity, acting on the CH-OH group of donors, NAD or NADP as acceptor"/>
    <property type="evidence" value="ECO:0007669"/>
    <property type="project" value="InterPro"/>
</dbReference>
<proteinExistence type="inferred from homology"/>
<protein>
    <submittedName>
        <fullName evidence="7">3-phosphoglycerate dehydrogenase</fullName>
    </submittedName>
</protein>
<evidence type="ECO:0000313" key="8">
    <source>
        <dbReference type="Proteomes" id="UP000054851"/>
    </source>
</evidence>
<dbReference type="AlphaFoldDB" id="A0A158BTX3"/>
<feature type="domain" description="D-isomer specific 2-hydroxyacid dehydrogenase NAD-binding" evidence="6">
    <location>
        <begin position="114"/>
        <end position="285"/>
    </location>
</feature>
<dbReference type="RefSeq" id="WP_061169376.1">
    <property type="nucleotide sequence ID" value="NZ_FCOA02000014.1"/>
</dbReference>
<dbReference type="SUPFAM" id="SSF52283">
    <property type="entry name" value="Formate/glycerate dehydrogenase catalytic domain-like"/>
    <property type="match status" value="1"/>
</dbReference>
<comment type="caution">
    <text evidence="7">The sequence shown here is derived from an EMBL/GenBank/DDBJ whole genome shotgun (WGS) entry which is preliminary data.</text>
</comment>
<dbReference type="PROSITE" id="PS00671">
    <property type="entry name" value="D_2_HYDROXYACID_DH_3"/>
    <property type="match status" value="1"/>
</dbReference>
<evidence type="ECO:0000256" key="2">
    <source>
        <dbReference type="ARBA" id="ARBA00023002"/>
    </source>
</evidence>
<evidence type="ECO:0000259" key="5">
    <source>
        <dbReference type="Pfam" id="PF00389"/>
    </source>
</evidence>
<dbReference type="PANTHER" id="PTHR42789">
    <property type="entry name" value="D-ISOMER SPECIFIC 2-HYDROXYACID DEHYDROGENASE FAMILY PROTEIN (AFU_ORTHOLOGUE AFUA_6G10090)"/>
    <property type="match status" value="1"/>
</dbReference>
<evidence type="ECO:0000256" key="1">
    <source>
        <dbReference type="ARBA" id="ARBA00005854"/>
    </source>
</evidence>
<reference evidence="7" key="1">
    <citation type="submission" date="2016-01" db="EMBL/GenBank/DDBJ databases">
        <authorList>
            <person name="Peeters C."/>
        </authorList>
    </citation>
    <scope>NUCLEOTIDE SEQUENCE</scope>
    <source>
        <strain evidence="7">LMG 29322</strain>
    </source>
</reference>
<dbReference type="Gene3D" id="3.40.50.720">
    <property type="entry name" value="NAD(P)-binding Rossmann-like Domain"/>
    <property type="match status" value="2"/>
</dbReference>
<dbReference type="InterPro" id="IPR029753">
    <property type="entry name" value="D-isomer_DH_CS"/>
</dbReference>
<dbReference type="STRING" id="1777140.AWB79_04234"/>
<keyword evidence="2 4" id="KW-0560">Oxidoreductase</keyword>
<organism evidence="7 8">
    <name type="scientific">Caballeronia hypogeia</name>
    <dbReference type="NCBI Taxonomy" id="1777140"/>
    <lineage>
        <taxon>Bacteria</taxon>
        <taxon>Pseudomonadati</taxon>
        <taxon>Pseudomonadota</taxon>
        <taxon>Betaproteobacteria</taxon>
        <taxon>Burkholderiales</taxon>
        <taxon>Burkholderiaceae</taxon>
        <taxon>Caballeronia</taxon>
    </lineage>
</organism>
<evidence type="ECO:0000256" key="3">
    <source>
        <dbReference type="ARBA" id="ARBA00023027"/>
    </source>
</evidence>
<accession>A0A158BTX3</accession>
<dbReference type="FunFam" id="3.40.50.720:FF:000203">
    <property type="entry name" value="D-3-phosphoglycerate dehydrogenase (SerA)"/>
    <property type="match status" value="1"/>
</dbReference>
<evidence type="ECO:0000256" key="4">
    <source>
        <dbReference type="RuleBase" id="RU003719"/>
    </source>
</evidence>
<dbReference type="OrthoDB" id="9805416at2"/>
<keyword evidence="8" id="KW-1185">Reference proteome</keyword>
<dbReference type="InterPro" id="IPR006139">
    <property type="entry name" value="D-isomer_2_OHA_DH_cat_dom"/>
</dbReference>
<gene>
    <name evidence="7" type="ORF">AWB79_04234</name>
</gene>
<dbReference type="Proteomes" id="UP000054851">
    <property type="component" value="Unassembled WGS sequence"/>
</dbReference>
<dbReference type="Pfam" id="PF02826">
    <property type="entry name" value="2-Hacid_dh_C"/>
    <property type="match status" value="1"/>
</dbReference>
<evidence type="ECO:0000259" key="6">
    <source>
        <dbReference type="Pfam" id="PF02826"/>
    </source>
</evidence>